<dbReference type="Gene3D" id="6.10.140.1620">
    <property type="match status" value="1"/>
</dbReference>
<dbReference type="GO" id="GO:0030027">
    <property type="term" value="C:lamellipodium"/>
    <property type="evidence" value="ECO:0007669"/>
    <property type="project" value="TreeGrafter"/>
</dbReference>
<keyword evidence="3" id="KW-1185">Reference proteome</keyword>
<comment type="similarity">
    <text evidence="1">Belongs to the ABI family.</text>
</comment>
<name>A0A8C1GEC7_CYPCA</name>
<dbReference type="GO" id="GO:0098858">
    <property type="term" value="C:actin-based cell projection"/>
    <property type="evidence" value="ECO:0007669"/>
    <property type="project" value="TreeGrafter"/>
</dbReference>
<proteinExistence type="inferred from homology"/>
<dbReference type="Proteomes" id="UP000694700">
    <property type="component" value="Unplaced"/>
</dbReference>
<dbReference type="Ensembl" id="ENSCCRT00015103269.1">
    <property type="protein sequence ID" value="ENSCCRP00015100032.1"/>
    <property type="gene ID" value="ENSCCRG00015040161.1"/>
</dbReference>
<reference evidence="2" key="1">
    <citation type="submission" date="2025-05" db="UniProtKB">
        <authorList>
            <consortium name="Ensembl"/>
        </authorList>
    </citation>
    <scope>IDENTIFICATION</scope>
</reference>
<dbReference type="Proteomes" id="UP000694427">
    <property type="component" value="Unplaced"/>
</dbReference>
<dbReference type="Ensembl" id="ENSCCRT00010007523.1">
    <property type="protein sequence ID" value="ENSCCRP00010006964.1"/>
    <property type="gene ID" value="ENSCCRG00010002901.1"/>
</dbReference>
<evidence type="ECO:0000313" key="3">
    <source>
        <dbReference type="Proteomes" id="UP000694427"/>
    </source>
</evidence>
<dbReference type="GO" id="GO:0001764">
    <property type="term" value="P:neuron migration"/>
    <property type="evidence" value="ECO:0007669"/>
    <property type="project" value="TreeGrafter"/>
</dbReference>
<dbReference type="GO" id="GO:0031209">
    <property type="term" value="C:SCAR complex"/>
    <property type="evidence" value="ECO:0007669"/>
    <property type="project" value="TreeGrafter"/>
</dbReference>
<sequence length="104" mass="11454">SNKILQEAPTARKALLDNHSNLHKVADYCQSKYLSDTRSVIDESKALTTQALASVTYQINNLATSLLKILDAQTVQLKQIESSVNLLTLVSSAYHHLTEGTRIS</sequence>
<accession>A0A8C1GEC7</accession>
<dbReference type="PANTHER" id="PTHR10460:SF60">
    <property type="entry name" value="ABI GENE FAMILY MEMBER 3"/>
    <property type="match status" value="1"/>
</dbReference>
<dbReference type="InterPro" id="IPR028457">
    <property type="entry name" value="ABI"/>
</dbReference>
<dbReference type="GO" id="GO:0017124">
    <property type="term" value="F:SH3 domain binding"/>
    <property type="evidence" value="ECO:0007669"/>
    <property type="project" value="TreeGrafter"/>
</dbReference>
<evidence type="ECO:0000313" key="2">
    <source>
        <dbReference type="Ensembl" id="ENSCCRP00010006964.1"/>
    </source>
</evidence>
<dbReference type="AlphaFoldDB" id="A0A8C1GEC7"/>
<evidence type="ECO:0000256" key="1">
    <source>
        <dbReference type="ARBA" id="ARBA00010020"/>
    </source>
</evidence>
<dbReference type="PANTHER" id="PTHR10460">
    <property type="entry name" value="ABL INTERACTOR FAMILY MEMBER"/>
    <property type="match status" value="1"/>
</dbReference>
<dbReference type="GO" id="GO:0035591">
    <property type="term" value="F:signaling adaptor activity"/>
    <property type="evidence" value="ECO:0007669"/>
    <property type="project" value="TreeGrafter"/>
</dbReference>
<organism evidence="2 3">
    <name type="scientific">Cyprinus carpio</name>
    <name type="common">Common carp</name>
    <dbReference type="NCBI Taxonomy" id="7962"/>
    <lineage>
        <taxon>Eukaryota</taxon>
        <taxon>Metazoa</taxon>
        <taxon>Chordata</taxon>
        <taxon>Craniata</taxon>
        <taxon>Vertebrata</taxon>
        <taxon>Euteleostomi</taxon>
        <taxon>Actinopterygii</taxon>
        <taxon>Neopterygii</taxon>
        <taxon>Teleostei</taxon>
        <taxon>Ostariophysi</taxon>
        <taxon>Cypriniformes</taxon>
        <taxon>Cyprinidae</taxon>
        <taxon>Cyprininae</taxon>
        <taxon>Cyprinus</taxon>
    </lineage>
</organism>
<protein>
    <submittedName>
        <fullName evidence="2">Uncharacterized protein</fullName>
    </submittedName>
</protein>